<organism evidence="1 2">
    <name type="scientific">Aeromonas phage LAh_9</name>
    <dbReference type="NCBI Taxonomy" id="2591033"/>
    <lineage>
        <taxon>Viruses</taxon>
        <taxon>Duplodnaviria</taxon>
        <taxon>Heunggongvirae</taxon>
        <taxon>Uroviricota</taxon>
        <taxon>Caudoviricetes</taxon>
        <taxon>Grimontviridae</taxon>
        <taxon>Lahexavirus</taxon>
        <taxon>Lahexavirus LAh9</taxon>
    </lineage>
</organism>
<dbReference type="Proteomes" id="UP000320778">
    <property type="component" value="Segment"/>
</dbReference>
<reference evidence="1 2" key="1">
    <citation type="submission" date="2019-04" db="EMBL/GenBank/DDBJ databases">
        <title>Novel bacteriophages capable of disrupting biofilms from clinical strains of Aeromonas hydrophila with intrinsic antibiotic resistance.</title>
        <authorList>
            <person name="Kabwe M."/>
            <person name="Brown T.L."/>
            <person name="Speirs L."/>
            <person name="Ku H."/>
            <person name="Leach M."/>
            <person name="Chan H.T."/>
            <person name="Petrovski S."/>
            <person name="Lock P."/>
            <person name="Tucci J."/>
        </authorList>
    </citation>
    <scope>NUCLEOTIDE SEQUENCE [LARGE SCALE GENOMIC DNA]</scope>
</reference>
<evidence type="ECO:0000313" key="2">
    <source>
        <dbReference type="Proteomes" id="UP000320778"/>
    </source>
</evidence>
<sequence length="83" mass="9512">MMILQPVKLNLLSKGEVDMKKRFVSPRSKNHNQLVEVLDQNFRGSFVEVVSTGKRFYCNPKNLHNITNKDLLSKDKGANHDCP</sequence>
<accession>A0A514A110</accession>
<dbReference type="EMBL" id="MK838115">
    <property type="protein sequence ID" value="QDH46961.1"/>
    <property type="molecule type" value="Genomic_DNA"/>
</dbReference>
<keyword evidence="2" id="KW-1185">Reference proteome</keyword>
<gene>
    <name evidence="1" type="ORF">LAh9_38</name>
</gene>
<name>A0A514A110_9CAUD</name>
<evidence type="ECO:0000313" key="1">
    <source>
        <dbReference type="EMBL" id="QDH46961.1"/>
    </source>
</evidence>
<proteinExistence type="predicted"/>
<protein>
    <submittedName>
        <fullName evidence="1">Uncharacterized protein</fullName>
    </submittedName>
</protein>